<gene>
    <name evidence="4" type="ORF">AUJ44_00770</name>
</gene>
<evidence type="ECO:0000256" key="1">
    <source>
        <dbReference type="ARBA" id="ARBA00022598"/>
    </source>
</evidence>
<dbReference type="STRING" id="1805282.AUJ44_00770"/>
<keyword evidence="2" id="KW-0547">Nucleotide-binding</keyword>
<dbReference type="GO" id="GO:0009432">
    <property type="term" value="P:SOS response"/>
    <property type="evidence" value="ECO:0007669"/>
    <property type="project" value="TreeGrafter"/>
</dbReference>
<dbReference type="Pfam" id="PF07478">
    <property type="entry name" value="Dala_Dala_lig_C"/>
    <property type="match status" value="1"/>
</dbReference>
<keyword evidence="1" id="KW-0436">Ligase</keyword>
<accession>A0A1J4V7X7</accession>
<dbReference type="GO" id="GO:0046872">
    <property type="term" value="F:metal ion binding"/>
    <property type="evidence" value="ECO:0007669"/>
    <property type="project" value="InterPro"/>
</dbReference>
<dbReference type="InterPro" id="IPR013815">
    <property type="entry name" value="ATP_grasp_subdomain_1"/>
</dbReference>
<dbReference type="PANTHER" id="PTHR21621:SF0">
    <property type="entry name" value="BETA-CITRYLGLUTAMATE SYNTHASE B-RELATED"/>
    <property type="match status" value="1"/>
</dbReference>
<evidence type="ECO:0000313" key="4">
    <source>
        <dbReference type="EMBL" id="OIO33258.1"/>
    </source>
</evidence>
<evidence type="ECO:0000259" key="3">
    <source>
        <dbReference type="PROSITE" id="PS50975"/>
    </source>
</evidence>
<dbReference type="PROSITE" id="PS50975">
    <property type="entry name" value="ATP_GRASP"/>
    <property type="match status" value="1"/>
</dbReference>
<proteinExistence type="predicted"/>
<sequence length="343" mass="38706">MKNVKRQIKKESLVLGKLLKKIAPRIGASVFLEPEWEIAGQITFKSGKESYFRYNTLDLNPVGASDIAKDKDYANLFMRRLGYPVVPNSKTFFSKEWAQAIGASRRTIDDAYVYAKRLDFPVVVKPNSGSQGSGVAIVHNRREFYRAMRAAFKLDRVALVQRPVHGQDYRLVVLDDEVISAYKRIPLNIVGDGKTSIQRLLRMKQRQFIAAKRGTRVKMDDPRIAEKLKRQGLMFRSVPLLGERVFLLDNANLSSGGDAADVTASVNIAFRKFAVQLTSDMNLRLCGVDLMVDGDIGEPPIPGKYWVLEINATPGLDHYTKTGKAQEKIVEELYLRVLRSLDR</sequence>
<organism evidence="4 5">
    <name type="scientific">Candidatus Nomurabacteria bacterium CG1_02_47_685</name>
    <dbReference type="NCBI Taxonomy" id="1805282"/>
    <lineage>
        <taxon>Bacteria</taxon>
        <taxon>Candidatus Nomuraibacteriota</taxon>
    </lineage>
</organism>
<dbReference type="InterPro" id="IPR011095">
    <property type="entry name" value="Dala_Dala_lig_C"/>
</dbReference>
<dbReference type="InterPro" id="IPR011761">
    <property type="entry name" value="ATP-grasp"/>
</dbReference>
<evidence type="ECO:0000313" key="5">
    <source>
        <dbReference type="Proteomes" id="UP000183206"/>
    </source>
</evidence>
<dbReference type="PANTHER" id="PTHR21621">
    <property type="entry name" value="RIBOSOMAL PROTEIN S6 MODIFICATION PROTEIN"/>
    <property type="match status" value="1"/>
</dbReference>
<name>A0A1J4V7X7_9BACT</name>
<comment type="caution">
    <text evidence="4">The sequence shown here is derived from an EMBL/GenBank/DDBJ whole genome shotgun (WGS) entry which is preliminary data.</text>
</comment>
<dbReference type="SUPFAM" id="SSF56059">
    <property type="entry name" value="Glutathione synthetase ATP-binding domain-like"/>
    <property type="match status" value="1"/>
</dbReference>
<dbReference type="Gene3D" id="3.30.470.20">
    <property type="entry name" value="ATP-grasp fold, B domain"/>
    <property type="match status" value="2"/>
</dbReference>
<dbReference type="Proteomes" id="UP000183206">
    <property type="component" value="Unassembled WGS sequence"/>
</dbReference>
<evidence type="ECO:0000256" key="2">
    <source>
        <dbReference type="PROSITE-ProRule" id="PRU00409"/>
    </source>
</evidence>
<feature type="domain" description="ATP-grasp" evidence="3">
    <location>
        <begin position="75"/>
        <end position="339"/>
    </location>
</feature>
<dbReference type="GO" id="GO:0018169">
    <property type="term" value="F:ribosomal S6-glutamic acid ligase activity"/>
    <property type="evidence" value="ECO:0007669"/>
    <property type="project" value="TreeGrafter"/>
</dbReference>
<protein>
    <recommendedName>
        <fullName evidence="3">ATP-grasp domain-containing protein</fullName>
    </recommendedName>
</protein>
<dbReference type="GO" id="GO:0005524">
    <property type="term" value="F:ATP binding"/>
    <property type="evidence" value="ECO:0007669"/>
    <property type="project" value="UniProtKB-UniRule"/>
</dbReference>
<dbReference type="Gene3D" id="3.30.1490.20">
    <property type="entry name" value="ATP-grasp fold, A domain"/>
    <property type="match status" value="1"/>
</dbReference>
<dbReference type="GO" id="GO:0008716">
    <property type="term" value="F:D-alanine-D-alanine ligase activity"/>
    <property type="evidence" value="ECO:0007669"/>
    <property type="project" value="InterPro"/>
</dbReference>
<dbReference type="GO" id="GO:0005737">
    <property type="term" value="C:cytoplasm"/>
    <property type="evidence" value="ECO:0007669"/>
    <property type="project" value="TreeGrafter"/>
</dbReference>
<dbReference type="AlphaFoldDB" id="A0A1J4V7X7"/>
<keyword evidence="2" id="KW-0067">ATP-binding</keyword>
<reference evidence="4 5" key="1">
    <citation type="journal article" date="2016" name="Environ. Microbiol.">
        <title>Genomic resolution of a cold subsurface aquifer community provides metabolic insights for novel microbes adapted to high CO concentrations.</title>
        <authorList>
            <person name="Probst A.J."/>
            <person name="Castelle C.J."/>
            <person name="Singh A."/>
            <person name="Brown C.T."/>
            <person name="Anantharaman K."/>
            <person name="Sharon I."/>
            <person name="Hug L.A."/>
            <person name="Burstein D."/>
            <person name="Emerson J.B."/>
            <person name="Thomas B.C."/>
            <person name="Banfield J.F."/>
        </authorList>
    </citation>
    <scope>NUCLEOTIDE SEQUENCE [LARGE SCALE GENOMIC DNA]</scope>
    <source>
        <strain evidence="4">CG1_02_47_685</strain>
    </source>
</reference>
<dbReference type="EMBL" id="MNVO01000014">
    <property type="protein sequence ID" value="OIO33258.1"/>
    <property type="molecule type" value="Genomic_DNA"/>
</dbReference>